<evidence type="ECO:0000313" key="2">
    <source>
        <dbReference type="EMBL" id="RQH26204.1"/>
    </source>
</evidence>
<name>A0A3N6NYJ3_9CYAN</name>
<dbReference type="RefSeq" id="WP_124143794.1">
    <property type="nucleotide sequence ID" value="NZ_CAWOKI010000367.1"/>
</dbReference>
<keyword evidence="3" id="KW-1185">Reference proteome</keyword>
<dbReference type="Pfam" id="PF13529">
    <property type="entry name" value="Peptidase_C39_2"/>
    <property type="match status" value="1"/>
</dbReference>
<feature type="domain" description="Peptidase C39-like" evidence="1">
    <location>
        <begin position="68"/>
        <end position="200"/>
    </location>
</feature>
<dbReference type="EMBL" id="RCBY01000275">
    <property type="protein sequence ID" value="RQH26204.1"/>
    <property type="molecule type" value="Genomic_DNA"/>
</dbReference>
<gene>
    <name evidence="2" type="ORF">D5R40_28395</name>
</gene>
<dbReference type="Proteomes" id="UP000269154">
    <property type="component" value="Unassembled WGS sequence"/>
</dbReference>
<protein>
    <recommendedName>
        <fullName evidence="1">Peptidase C39-like domain-containing protein</fullName>
    </recommendedName>
</protein>
<proteinExistence type="predicted"/>
<dbReference type="SUPFAM" id="SSF54001">
    <property type="entry name" value="Cysteine proteinases"/>
    <property type="match status" value="1"/>
</dbReference>
<dbReference type="OrthoDB" id="464706at2"/>
<sequence length="247" mass="27888">MNNTRFPDSKLLDFVKYYDSNNPNHRNAFLKIASSLPDNFYNNDAEWVKIYRSHPAKKIGRSSAGVSLDVTYFSQGDNYRDAHRTCFSSSCAMLLNYLRPGVIRGDDDYVREVFNRGDTTDSWVQIQTLRHFGVTADFVQNANNNTLKKYLNRGIPVPCGILHKGSSNNPSGGGHWIVVIGYEDDKNTPGGGYWVVNDPWGEIDHASGTYISENGKMLKYSYSLMNARWTVSNSTDGWCVLAKSWID</sequence>
<accession>A0A3N6NYJ3</accession>
<dbReference type="AlphaFoldDB" id="A0A3N6NYJ3"/>
<evidence type="ECO:0000259" key="1">
    <source>
        <dbReference type="Pfam" id="PF13529"/>
    </source>
</evidence>
<dbReference type="InterPro" id="IPR038765">
    <property type="entry name" value="Papain-like_cys_pep_sf"/>
</dbReference>
<reference evidence="2 3" key="1">
    <citation type="journal article" date="2018" name="ACS Chem. Biol.">
        <title>Ketoreductase domain dysfunction expands chemodiversity: malyngamide biosynthesis in the cyanobacterium Okeania hirsuta.</title>
        <authorList>
            <person name="Moss N.A."/>
            <person name="Leao T."/>
            <person name="Rankin M."/>
            <person name="McCullough T.M."/>
            <person name="Qu P."/>
            <person name="Korobeynikov A."/>
            <person name="Smith J.L."/>
            <person name="Gerwick L."/>
            <person name="Gerwick W.H."/>
        </authorList>
    </citation>
    <scope>NUCLEOTIDE SEQUENCE [LARGE SCALE GENOMIC DNA]</scope>
    <source>
        <strain evidence="2 3">PAB10Feb10-1</strain>
    </source>
</reference>
<evidence type="ECO:0000313" key="3">
    <source>
        <dbReference type="Proteomes" id="UP000269154"/>
    </source>
</evidence>
<comment type="caution">
    <text evidence="2">The sequence shown here is derived from an EMBL/GenBank/DDBJ whole genome shotgun (WGS) entry which is preliminary data.</text>
</comment>
<dbReference type="Gene3D" id="3.90.70.10">
    <property type="entry name" value="Cysteine proteinases"/>
    <property type="match status" value="1"/>
</dbReference>
<organism evidence="2 3">
    <name type="scientific">Okeania hirsuta</name>
    <dbReference type="NCBI Taxonomy" id="1458930"/>
    <lineage>
        <taxon>Bacteria</taxon>
        <taxon>Bacillati</taxon>
        <taxon>Cyanobacteriota</taxon>
        <taxon>Cyanophyceae</taxon>
        <taxon>Oscillatoriophycideae</taxon>
        <taxon>Oscillatoriales</taxon>
        <taxon>Microcoleaceae</taxon>
        <taxon>Okeania</taxon>
    </lineage>
</organism>
<dbReference type="InterPro" id="IPR039564">
    <property type="entry name" value="Peptidase_C39-like"/>
</dbReference>